<accession>A0A897N0D0</accession>
<keyword evidence="2" id="KW-0812">Transmembrane</keyword>
<dbReference type="CDD" id="cd00146">
    <property type="entry name" value="PKD"/>
    <property type="match status" value="1"/>
</dbReference>
<sequence>MARTDATVGSLPVTRTSLLVAALVASTALLVSTGAVPFSDGTDEISEVDIEMSPADGPNGKYAVITENGEIALLLSDDNPDLDGSGIAEDSRTPIHRVFTITNNGTEPARVWIEDDADDVRFYRNDDPGDGLEGPGNELELGPDETVQIGLLVDTRGDHDVADVSQFTVHAEQGTPTPTPEDDDGTDGESDGSDGTDGVDENDGTDGESGDSDGTDGNGSTGEETTPPSVSRFDAANPADQNVSVRFDSDEELSSINVTLRGPENVTLTEADFAYDAANGTYTATHDGSSDGTYTATLQAAADAAGNDGAAGQSDQVTVDTTGPAVTVIEPTNGADYNDSDVALTVSADEPISNWSYSVDGAASQSFSPNATLTGLSEGRHSVTVYAEDDAGNVGSDTVEFAVDTTTPTIPDDSFTATNPAGQNVAVTFNSTERLWRVNVTLRGPENVTLTDFRTESVNGTYTYAATYDGSSDGTYTATLHTAADAVGNDGALGQNDTVEVDTAGDDGGDGGDVAEIGGFEVTTLLGVFLPLALLLFLLAMYRRRNDEE</sequence>
<keyword evidence="2" id="KW-1133">Transmembrane helix</keyword>
<evidence type="ECO:0000256" key="1">
    <source>
        <dbReference type="SAM" id="MobiDB-lite"/>
    </source>
</evidence>
<organism evidence="3 4">
    <name type="scientific">Halapricum desulfuricans</name>
    <dbReference type="NCBI Taxonomy" id="2841257"/>
    <lineage>
        <taxon>Archaea</taxon>
        <taxon>Methanobacteriati</taxon>
        <taxon>Methanobacteriota</taxon>
        <taxon>Stenosarchaea group</taxon>
        <taxon>Halobacteria</taxon>
        <taxon>Halobacteriales</taxon>
        <taxon>Haloarculaceae</taxon>
        <taxon>Halapricum</taxon>
    </lineage>
</organism>
<gene>
    <name evidence="3" type="ORF">HSR121_1810</name>
</gene>
<feature type="transmembrane region" description="Helical" evidence="2">
    <location>
        <begin position="522"/>
        <end position="542"/>
    </location>
</feature>
<dbReference type="EMBL" id="CP064787">
    <property type="protein sequence ID" value="QSG06144.1"/>
    <property type="molecule type" value="Genomic_DNA"/>
</dbReference>
<evidence type="ECO:0000313" key="3">
    <source>
        <dbReference type="EMBL" id="QSG06144.1"/>
    </source>
</evidence>
<feature type="region of interest" description="Disordered" evidence="1">
    <location>
        <begin position="167"/>
        <end position="242"/>
    </location>
</feature>
<name>A0A897N0D0_9EURY</name>
<dbReference type="AlphaFoldDB" id="A0A897N0D0"/>
<feature type="compositionally biased region" description="Acidic residues" evidence="1">
    <location>
        <begin position="180"/>
        <end position="214"/>
    </location>
</feature>
<dbReference type="Proteomes" id="UP000663525">
    <property type="component" value="Chromosome"/>
</dbReference>
<protein>
    <submittedName>
        <fullName evidence="3">Putative membrane protein</fullName>
    </submittedName>
</protein>
<evidence type="ECO:0000256" key="2">
    <source>
        <dbReference type="SAM" id="Phobius"/>
    </source>
</evidence>
<feature type="region of interest" description="Disordered" evidence="1">
    <location>
        <begin position="122"/>
        <end position="143"/>
    </location>
</feature>
<evidence type="ECO:0000313" key="4">
    <source>
        <dbReference type="Proteomes" id="UP000663525"/>
    </source>
</evidence>
<keyword evidence="2" id="KW-0472">Membrane</keyword>
<reference evidence="3" key="1">
    <citation type="submission" date="2020-11" db="EMBL/GenBank/DDBJ databases">
        <title>Carbohydrate-dependent, anaerobic sulfur respiration: A novel catabolism in halophilic archaea.</title>
        <authorList>
            <person name="Sorokin D.Y."/>
            <person name="Messina E."/>
            <person name="Smedile F."/>
            <person name="La Cono V."/>
            <person name="Hallsworth J.E."/>
            <person name="Yakimov M.M."/>
        </authorList>
    </citation>
    <scope>NUCLEOTIDE SEQUENCE</scope>
    <source>
        <strain evidence="3">HSR12-1</strain>
    </source>
</reference>
<dbReference type="RefSeq" id="WP_229112566.1">
    <property type="nucleotide sequence ID" value="NZ_CP064787.1"/>
</dbReference>
<proteinExistence type="predicted"/>
<dbReference type="Gene3D" id="3.30.420.430">
    <property type="match status" value="1"/>
</dbReference>
<dbReference type="GeneID" id="68855397"/>